<dbReference type="PANTHER" id="PTHR23088:SF27">
    <property type="entry name" value="DEAMINATED GLUTATHIONE AMIDASE"/>
    <property type="match status" value="1"/>
</dbReference>
<dbReference type="GO" id="GO:0110050">
    <property type="term" value="F:deaminated glutathione amidase activity"/>
    <property type="evidence" value="ECO:0007669"/>
    <property type="project" value="UniProtKB-EC"/>
</dbReference>
<feature type="domain" description="CN hydrolase" evidence="3">
    <location>
        <begin position="2"/>
        <end position="251"/>
    </location>
</feature>
<keyword evidence="5" id="KW-1185">Reference proteome</keyword>
<dbReference type="AlphaFoldDB" id="A0A8S0WRC7"/>
<evidence type="ECO:0000256" key="2">
    <source>
        <dbReference type="ARBA" id="ARBA00022801"/>
    </source>
</evidence>
<dbReference type="RefSeq" id="WP_174626776.1">
    <property type="nucleotide sequence ID" value="NZ_CADCXN010000085.1"/>
</dbReference>
<dbReference type="PANTHER" id="PTHR23088">
    <property type="entry name" value="NITRILASE-RELATED"/>
    <property type="match status" value="1"/>
</dbReference>
<accession>A0A8S0WRC7</accession>
<proteinExistence type="inferred from homology"/>
<dbReference type="SUPFAM" id="SSF56317">
    <property type="entry name" value="Carbon-nitrogen hydrolase"/>
    <property type="match status" value="1"/>
</dbReference>
<evidence type="ECO:0000313" key="4">
    <source>
        <dbReference type="EMBL" id="CAA9891971.1"/>
    </source>
</evidence>
<reference evidence="4 5" key="1">
    <citation type="submission" date="2020-02" db="EMBL/GenBank/DDBJ databases">
        <authorList>
            <person name="Hogendoorn C."/>
        </authorList>
    </citation>
    <scope>NUCLEOTIDE SEQUENCE [LARGE SCALE GENOMIC DNA]</scope>
    <source>
        <strain evidence="4">METHB21</strain>
    </source>
</reference>
<dbReference type="Pfam" id="PF00795">
    <property type="entry name" value="CN_hydrolase"/>
    <property type="match status" value="1"/>
</dbReference>
<protein>
    <submittedName>
        <fullName evidence="4">Deaminated glutathione amidase</fullName>
        <ecNumber evidence="4">3.5.1.128</ecNumber>
    </submittedName>
</protein>
<dbReference type="EMBL" id="CADCXN010000085">
    <property type="protein sequence ID" value="CAA9891971.1"/>
    <property type="molecule type" value="Genomic_DNA"/>
</dbReference>
<sequence length="272" mass="29698">MNKCAAIQMASGPNISANLLEADKLIAEAARAGAKLVALPENFALMGAHELDKIKAKEADGSGPIQNFLSAAAKRYSIWIVGGTIPLASSDNSKVRAACLVYNDKGERLARYDKVHLFDVSVPETAEVYRESDSIEPGSEPQVMDSPFGKVGIAVCYDLRFPEFFRKMVRSGMEILIIPSAFTAKTGAAHWELLLRARAVENLCYVIAPNQGGFHINGRVTFGHSMIIDPWGVVMDCHKSGSGFVAADIDIEHLEKVRAAFPALNHRRFYCE</sequence>
<evidence type="ECO:0000313" key="5">
    <source>
        <dbReference type="Proteomes" id="UP000494216"/>
    </source>
</evidence>
<name>A0A8S0WRC7_9GAMM</name>
<dbReference type="InterPro" id="IPR001110">
    <property type="entry name" value="UPF0012_CS"/>
</dbReference>
<organism evidence="4 5">
    <name type="scientific">Candidatus Methylobacter favarea</name>
    <dbReference type="NCBI Taxonomy" id="2707345"/>
    <lineage>
        <taxon>Bacteria</taxon>
        <taxon>Pseudomonadati</taxon>
        <taxon>Pseudomonadota</taxon>
        <taxon>Gammaproteobacteria</taxon>
        <taxon>Methylococcales</taxon>
        <taxon>Methylococcaceae</taxon>
        <taxon>Methylobacter</taxon>
    </lineage>
</organism>
<dbReference type="Proteomes" id="UP000494216">
    <property type="component" value="Unassembled WGS sequence"/>
</dbReference>
<evidence type="ECO:0000259" key="3">
    <source>
        <dbReference type="PROSITE" id="PS50263"/>
    </source>
</evidence>
<evidence type="ECO:0000256" key="1">
    <source>
        <dbReference type="ARBA" id="ARBA00010613"/>
    </source>
</evidence>
<dbReference type="InterPro" id="IPR045254">
    <property type="entry name" value="Nit1/2_C-N_Hydrolase"/>
</dbReference>
<comment type="caution">
    <text evidence="4">The sequence shown here is derived from an EMBL/GenBank/DDBJ whole genome shotgun (WGS) entry which is preliminary data.</text>
</comment>
<dbReference type="InterPro" id="IPR003010">
    <property type="entry name" value="C-N_Hydrolase"/>
</dbReference>
<dbReference type="EC" id="3.5.1.128" evidence="4"/>
<dbReference type="InterPro" id="IPR036526">
    <property type="entry name" value="C-N_Hydrolase_sf"/>
</dbReference>
<dbReference type="CDD" id="cd07572">
    <property type="entry name" value="nit"/>
    <property type="match status" value="1"/>
</dbReference>
<keyword evidence="2 4" id="KW-0378">Hydrolase</keyword>
<gene>
    <name evidence="4" type="primary">nit</name>
    <name evidence="4" type="ORF">METHB2_540017</name>
</gene>
<comment type="similarity">
    <text evidence="1">Belongs to the carbon-nitrogen hydrolase superfamily. NIT1/NIT2 family.</text>
</comment>
<dbReference type="Gene3D" id="3.60.110.10">
    <property type="entry name" value="Carbon-nitrogen hydrolase"/>
    <property type="match status" value="1"/>
</dbReference>
<dbReference type="PROSITE" id="PS50263">
    <property type="entry name" value="CN_HYDROLASE"/>
    <property type="match status" value="1"/>
</dbReference>
<dbReference type="PROSITE" id="PS01227">
    <property type="entry name" value="UPF0012"/>
    <property type="match status" value="1"/>
</dbReference>